<dbReference type="EMBL" id="JAAMOZ010000001">
    <property type="protein sequence ID" value="NIH56305.1"/>
    <property type="molecule type" value="Genomic_DNA"/>
</dbReference>
<dbReference type="Pfam" id="PF02537">
    <property type="entry name" value="CRCB"/>
    <property type="match status" value="1"/>
</dbReference>
<keyword evidence="10" id="KW-0813">Transport</keyword>
<comment type="catalytic activity">
    <reaction evidence="8">
        <text>fluoride(in) = fluoride(out)</text>
        <dbReference type="Rhea" id="RHEA:76159"/>
        <dbReference type="ChEBI" id="CHEBI:17051"/>
    </reaction>
    <physiologicalReaction direction="left-to-right" evidence="8">
        <dbReference type="Rhea" id="RHEA:76160"/>
    </physiologicalReaction>
</comment>
<dbReference type="InterPro" id="IPR003691">
    <property type="entry name" value="FluC"/>
</dbReference>
<feature type="transmembrane region" description="Helical" evidence="10">
    <location>
        <begin position="65"/>
        <end position="86"/>
    </location>
</feature>
<keyword evidence="5 10" id="KW-0472">Membrane</keyword>
<evidence type="ECO:0000256" key="2">
    <source>
        <dbReference type="ARBA" id="ARBA00022475"/>
    </source>
</evidence>
<organism evidence="12 13">
    <name type="scientific">Brooklawnia cerclae</name>
    <dbReference type="NCBI Taxonomy" id="349934"/>
    <lineage>
        <taxon>Bacteria</taxon>
        <taxon>Bacillati</taxon>
        <taxon>Actinomycetota</taxon>
        <taxon>Actinomycetes</taxon>
        <taxon>Propionibacteriales</taxon>
        <taxon>Propionibacteriaceae</taxon>
        <taxon>Brooklawnia</taxon>
    </lineage>
</organism>
<feature type="transmembrane region" description="Helical" evidence="10">
    <location>
        <begin position="130"/>
        <end position="152"/>
    </location>
</feature>
<feature type="transmembrane region" description="Helical" evidence="10">
    <location>
        <begin position="98"/>
        <end position="118"/>
    </location>
</feature>
<evidence type="ECO:0000256" key="7">
    <source>
        <dbReference type="ARBA" id="ARBA00035120"/>
    </source>
</evidence>
<keyword evidence="10" id="KW-0915">Sodium</keyword>
<evidence type="ECO:0000256" key="8">
    <source>
        <dbReference type="ARBA" id="ARBA00035585"/>
    </source>
</evidence>
<feature type="transmembrane region" description="Helical" evidence="10">
    <location>
        <begin position="35"/>
        <end position="53"/>
    </location>
</feature>
<keyword evidence="13" id="KW-1185">Reference proteome</keyword>
<keyword evidence="2 10" id="KW-1003">Cell membrane</keyword>
<dbReference type="HAMAP" id="MF_00454">
    <property type="entry name" value="FluC"/>
    <property type="match status" value="1"/>
</dbReference>
<keyword evidence="3 10" id="KW-0812">Transmembrane</keyword>
<comment type="subcellular location">
    <subcellularLocation>
        <location evidence="1 10">Cell membrane</location>
        <topology evidence="1 10">Multi-pass membrane protein</topology>
    </subcellularLocation>
</comment>
<dbReference type="Proteomes" id="UP000749311">
    <property type="component" value="Unassembled WGS sequence"/>
</dbReference>
<evidence type="ECO:0000256" key="5">
    <source>
        <dbReference type="ARBA" id="ARBA00023136"/>
    </source>
</evidence>
<keyword evidence="10" id="KW-0479">Metal-binding</keyword>
<gene>
    <name evidence="10" type="primary">fluC</name>
    <name evidence="10" type="synonym">crcB</name>
    <name evidence="12" type="ORF">FB473_000950</name>
</gene>
<evidence type="ECO:0000256" key="3">
    <source>
        <dbReference type="ARBA" id="ARBA00022692"/>
    </source>
</evidence>
<dbReference type="PANTHER" id="PTHR28259">
    <property type="entry name" value="FLUORIDE EXPORT PROTEIN 1-RELATED"/>
    <property type="match status" value="1"/>
</dbReference>
<comment type="activity regulation">
    <text evidence="10">Na(+) is not transported, but it plays an essential structural role and its presence is essential for fluoride channel function.</text>
</comment>
<feature type="binding site" evidence="10">
    <location>
        <position position="112"/>
    </location>
    <ligand>
        <name>Na(+)</name>
        <dbReference type="ChEBI" id="CHEBI:29101"/>
        <note>structural</note>
    </ligand>
</feature>
<dbReference type="RefSeq" id="WP_167165315.1">
    <property type="nucleotide sequence ID" value="NZ_BAAAOO010000002.1"/>
</dbReference>
<accession>A0ABX0SE59</accession>
<evidence type="ECO:0000256" key="9">
    <source>
        <dbReference type="ARBA" id="ARBA00049940"/>
    </source>
</evidence>
<evidence type="ECO:0000256" key="10">
    <source>
        <dbReference type="HAMAP-Rule" id="MF_00454"/>
    </source>
</evidence>
<evidence type="ECO:0000256" key="6">
    <source>
        <dbReference type="ARBA" id="ARBA00023303"/>
    </source>
</evidence>
<proteinExistence type="inferred from homology"/>
<keyword evidence="4 10" id="KW-1133">Transmembrane helix</keyword>
<protein>
    <recommendedName>
        <fullName evidence="10">Fluoride-specific ion channel FluC</fullName>
    </recommendedName>
</protein>
<name>A0ABX0SE59_9ACTN</name>
<comment type="caution">
    <text evidence="12">The sequence shown here is derived from an EMBL/GenBank/DDBJ whole genome shotgun (WGS) entry which is preliminary data.</text>
</comment>
<evidence type="ECO:0000313" key="13">
    <source>
        <dbReference type="Proteomes" id="UP000749311"/>
    </source>
</evidence>
<evidence type="ECO:0000256" key="4">
    <source>
        <dbReference type="ARBA" id="ARBA00022989"/>
    </source>
</evidence>
<feature type="region of interest" description="Disordered" evidence="11">
    <location>
        <begin position="1"/>
        <end position="21"/>
    </location>
</feature>
<evidence type="ECO:0000256" key="1">
    <source>
        <dbReference type="ARBA" id="ARBA00004651"/>
    </source>
</evidence>
<evidence type="ECO:0000313" key="12">
    <source>
        <dbReference type="EMBL" id="NIH56305.1"/>
    </source>
</evidence>
<sequence>MTPATTRSDDNTEADDAATTAGARVTRPPFAQARYLLAVFVGGAIGATVRYLLEDAFANPDVAWPWPTFLINLSGSLVLGFGYRALALSGPDAGWRQLARIGGGTGVIGGYTTYSAFALEATQLIRADQIAIGTAYALTSVVLGIACAWVGATLAQHIVQPATDEGDAE</sequence>
<keyword evidence="10" id="KW-0406">Ion transport</keyword>
<comment type="similarity">
    <text evidence="7 10">Belongs to the fluoride channel Fluc/FEX (TC 1.A.43) family.</text>
</comment>
<comment type="function">
    <text evidence="9 10">Fluoride-specific ion channel. Important for reducing fluoride concentration in the cell, thus reducing its toxicity.</text>
</comment>
<evidence type="ECO:0000256" key="11">
    <source>
        <dbReference type="SAM" id="MobiDB-lite"/>
    </source>
</evidence>
<dbReference type="PANTHER" id="PTHR28259:SF1">
    <property type="entry name" value="FLUORIDE EXPORT PROTEIN 1-RELATED"/>
    <property type="match status" value="1"/>
</dbReference>
<keyword evidence="6 10" id="KW-0407">Ion channel</keyword>
<feature type="binding site" evidence="10">
    <location>
        <position position="109"/>
    </location>
    <ligand>
        <name>Na(+)</name>
        <dbReference type="ChEBI" id="CHEBI:29101"/>
        <note>structural</note>
    </ligand>
</feature>
<reference evidence="12 13" key="1">
    <citation type="submission" date="2020-02" db="EMBL/GenBank/DDBJ databases">
        <title>Sequencing the genomes of 1000 actinobacteria strains.</title>
        <authorList>
            <person name="Klenk H.-P."/>
        </authorList>
    </citation>
    <scope>NUCLEOTIDE SEQUENCE [LARGE SCALE GENOMIC DNA]</scope>
    <source>
        <strain evidence="12 13">DSM 19609</strain>
    </source>
</reference>